<name>A0ABN7AJY7_9HEMI</name>
<evidence type="ECO:0000313" key="3">
    <source>
        <dbReference type="Proteomes" id="UP001307889"/>
    </source>
</evidence>
<accession>A0ABN7AJY7</accession>
<gene>
    <name evidence="2" type="ORF">NTJ_03475</name>
</gene>
<evidence type="ECO:0000313" key="2">
    <source>
        <dbReference type="EMBL" id="BES90667.1"/>
    </source>
</evidence>
<sequence length="232" mass="25437">MRALVSGSPLSLLPSPLSVAPSPHVFRSCSRAPSPRPHPPLLRLRLSRRVLYRSPATRSTDVAAAAGSLPTAPPRRRAAISERRLRPSRGVNPLAPNPPHLRPLYCPSRPSSLSCSAARALRRIPSSRSFAISRQTLRMANPAHPASPPPPLAPHPRSLRIIFAARIFANSRASPSRTLGTLNRPRVFPFPPCVFLSRFALFLNLPKSRGHTNNNSRTFCLDFALLFNNKPS</sequence>
<evidence type="ECO:0000256" key="1">
    <source>
        <dbReference type="SAM" id="MobiDB-lite"/>
    </source>
</evidence>
<dbReference type="Proteomes" id="UP001307889">
    <property type="component" value="Chromosome 2"/>
</dbReference>
<reference evidence="2 3" key="1">
    <citation type="submission" date="2023-09" db="EMBL/GenBank/DDBJ databases">
        <title>Nesidiocoris tenuis whole genome shotgun sequence.</title>
        <authorList>
            <person name="Shibata T."/>
            <person name="Shimoda M."/>
            <person name="Kobayashi T."/>
            <person name="Uehara T."/>
        </authorList>
    </citation>
    <scope>NUCLEOTIDE SEQUENCE [LARGE SCALE GENOMIC DNA]</scope>
    <source>
        <strain evidence="2 3">Japan</strain>
    </source>
</reference>
<organism evidence="2 3">
    <name type="scientific">Nesidiocoris tenuis</name>
    <dbReference type="NCBI Taxonomy" id="355587"/>
    <lineage>
        <taxon>Eukaryota</taxon>
        <taxon>Metazoa</taxon>
        <taxon>Ecdysozoa</taxon>
        <taxon>Arthropoda</taxon>
        <taxon>Hexapoda</taxon>
        <taxon>Insecta</taxon>
        <taxon>Pterygota</taxon>
        <taxon>Neoptera</taxon>
        <taxon>Paraneoptera</taxon>
        <taxon>Hemiptera</taxon>
        <taxon>Heteroptera</taxon>
        <taxon>Panheteroptera</taxon>
        <taxon>Cimicomorpha</taxon>
        <taxon>Miridae</taxon>
        <taxon>Dicyphina</taxon>
        <taxon>Nesidiocoris</taxon>
    </lineage>
</organism>
<dbReference type="EMBL" id="AP028910">
    <property type="protein sequence ID" value="BES90667.1"/>
    <property type="molecule type" value="Genomic_DNA"/>
</dbReference>
<feature type="region of interest" description="Disordered" evidence="1">
    <location>
        <begin position="57"/>
        <end position="99"/>
    </location>
</feature>
<keyword evidence="3" id="KW-1185">Reference proteome</keyword>
<protein>
    <submittedName>
        <fullName evidence="2">Uncharacterized protein</fullName>
    </submittedName>
</protein>
<proteinExistence type="predicted"/>